<proteinExistence type="predicted"/>
<evidence type="ECO:0000256" key="2">
    <source>
        <dbReference type="ARBA" id="ARBA00022490"/>
    </source>
</evidence>
<dbReference type="GO" id="GO:0005737">
    <property type="term" value="C:cytoplasm"/>
    <property type="evidence" value="ECO:0007669"/>
    <property type="project" value="UniProtKB-SubCell"/>
</dbReference>
<dbReference type="GO" id="GO:0045944">
    <property type="term" value="P:positive regulation of transcription by RNA polymerase II"/>
    <property type="evidence" value="ECO:0007669"/>
    <property type="project" value="TreeGrafter"/>
</dbReference>
<dbReference type="EMBL" id="UYWX01000493">
    <property type="protein sequence ID" value="VDM18498.1"/>
    <property type="molecule type" value="Genomic_DNA"/>
</dbReference>
<evidence type="ECO:0000256" key="1">
    <source>
        <dbReference type="ARBA" id="ARBA00004496"/>
    </source>
</evidence>
<name>A0A0R3WLY3_HYDTA</name>
<dbReference type="PANTHER" id="PTHR12983">
    <property type="entry name" value="RING FINGER 10 FAMILY MEMBER"/>
    <property type="match status" value="1"/>
</dbReference>
<protein>
    <submittedName>
        <fullName evidence="5">MCM_N domain-containing protein</fullName>
    </submittedName>
</protein>
<dbReference type="GO" id="GO:0000976">
    <property type="term" value="F:transcription cis-regulatory region binding"/>
    <property type="evidence" value="ECO:0007669"/>
    <property type="project" value="TreeGrafter"/>
</dbReference>
<dbReference type="STRING" id="6205.A0A0R3WLY3"/>
<sequence>MTKDERIVNSFALSHLSLAYRSHLLNAEESDFLDLLRKDITSMEKYMIERRNAGKGGVLHLVAEDIVAFLRLYEGLLLDNEANSIIELHRQDTFLHAFNRRCLLTEYADSEMPKVVSGRVVAVGRFTMDLTMRDVIRQINHLPVGHAFYFVVLDFDASFVSESTRNQVEYGITLSKLSGRQVNVLEAVGHDVNDKLSLDLKRTGVYFVDELSSLPDVEHQESCEEISPHIPLSQLPVRCRITPAAIYQITSMLIRQHNVAATSICLRLFSPACHHKCEYEM</sequence>
<dbReference type="WBParaSite" id="TTAC_0000177101-mRNA-1">
    <property type="protein sequence ID" value="TTAC_0000177101-mRNA-1"/>
    <property type="gene ID" value="TTAC_0000177101"/>
</dbReference>
<evidence type="ECO:0000313" key="3">
    <source>
        <dbReference type="EMBL" id="VDM18498.1"/>
    </source>
</evidence>
<keyword evidence="2" id="KW-0963">Cytoplasm</keyword>
<evidence type="ECO:0000313" key="4">
    <source>
        <dbReference type="Proteomes" id="UP000274429"/>
    </source>
</evidence>
<dbReference type="InterPro" id="IPR039739">
    <property type="entry name" value="MAG2/RNF10"/>
</dbReference>
<gene>
    <name evidence="3" type="ORF">TTAC_LOCUS1758</name>
</gene>
<keyword evidence="4" id="KW-1185">Reference proteome</keyword>
<accession>A0A0R3WLY3</accession>
<reference evidence="3 4" key="2">
    <citation type="submission" date="2018-11" db="EMBL/GenBank/DDBJ databases">
        <authorList>
            <consortium name="Pathogen Informatics"/>
        </authorList>
    </citation>
    <scope>NUCLEOTIDE SEQUENCE [LARGE SCALE GENOMIC DNA]</scope>
</reference>
<dbReference type="PANTHER" id="PTHR12983:SF9">
    <property type="entry name" value="E3 UBIQUITIN-PROTEIN LIGASE RNF10"/>
    <property type="match status" value="1"/>
</dbReference>
<evidence type="ECO:0000313" key="5">
    <source>
        <dbReference type="WBParaSite" id="TTAC_0000177101-mRNA-1"/>
    </source>
</evidence>
<dbReference type="OrthoDB" id="10455063at2759"/>
<comment type="subcellular location">
    <subcellularLocation>
        <location evidence="1">Cytoplasm</location>
    </subcellularLocation>
</comment>
<organism evidence="5">
    <name type="scientific">Hydatigena taeniaeformis</name>
    <name type="common">Feline tapeworm</name>
    <name type="synonym">Taenia taeniaeformis</name>
    <dbReference type="NCBI Taxonomy" id="6205"/>
    <lineage>
        <taxon>Eukaryota</taxon>
        <taxon>Metazoa</taxon>
        <taxon>Spiralia</taxon>
        <taxon>Lophotrochozoa</taxon>
        <taxon>Platyhelminthes</taxon>
        <taxon>Cestoda</taxon>
        <taxon>Eucestoda</taxon>
        <taxon>Cyclophyllidea</taxon>
        <taxon>Taeniidae</taxon>
        <taxon>Hydatigera</taxon>
    </lineage>
</organism>
<dbReference type="Proteomes" id="UP000274429">
    <property type="component" value="Unassembled WGS sequence"/>
</dbReference>
<dbReference type="AlphaFoldDB" id="A0A0R3WLY3"/>
<reference evidence="5" key="1">
    <citation type="submission" date="2017-02" db="UniProtKB">
        <authorList>
            <consortium name="WormBaseParasite"/>
        </authorList>
    </citation>
    <scope>IDENTIFICATION</scope>
</reference>